<name>A0A0N4ZMA3_PARTI</name>
<keyword evidence="6" id="KW-0479">Metal-binding</keyword>
<dbReference type="PROSITE" id="PS50868">
    <property type="entry name" value="POST_SET"/>
    <property type="match status" value="1"/>
</dbReference>
<dbReference type="Gene3D" id="2.40.50.40">
    <property type="match status" value="1"/>
</dbReference>
<feature type="domain" description="SET" evidence="11">
    <location>
        <begin position="248"/>
        <end position="372"/>
    </location>
</feature>
<evidence type="ECO:0000256" key="7">
    <source>
        <dbReference type="ARBA" id="ARBA00022833"/>
    </source>
</evidence>
<dbReference type="GO" id="GO:0046872">
    <property type="term" value="F:metal ion binding"/>
    <property type="evidence" value="ECO:0007669"/>
    <property type="project" value="UniProtKB-KW"/>
</dbReference>
<dbReference type="PROSITE" id="PS50013">
    <property type="entry name" value="CHROMO_2"/>
    <property type="match status" value="1"/>
</dbReference>
<feature type="region of interest" description="Disordered" evidence="9">
    <location>
        <begin position="451"/>
        <end position="479"/>
    </location>
</feature>
<keyword evidence="5" id="KW-0949">S-adenosyl-L-methionine</keyword>
<evidence type="ECO:0000313" key="14">
    <source>
        <dbReference type="WBParaSite" id="PTRK_0000967200.1"/>
    </source>
</evidence>
<evidence type="ECO:0000313" key="13">
    <source>
        <dbReference type="Proteomes" id="UP000038045"/>
    </source>
</evidence>
<accession>A0A0N4ZMA3</accession>
<dbReference type="GO" id="GO:0000775">
    <property type="term" value="C:chromosome, centromeric region"/>
    <property type="evidence" value="ECO:0007669"/>
    <property type="project" value="UniProtKB-SubCell"/>
</dbReference>
<dbReference type="InterPro" id="IPR001214">
    <property type="entry name" value="SET_dom"/>
</dbReference>
<dbReference type="InterPro" id="IPR003616">
    <property type="entry name" value="Post-SET_dom"/>
</dbReference>
<feature type="compositionally biased region" description="Basic and acidic residues" evidence="9">
    <location>
        <begin position="27"/>
        <end position="40"/>
    </location>
</feature>
<evidence type="ECO:0000256" key="2">
    <source>
        <dbReference type="ARBA" id="ARBA00022454"/>
    </source>
</evidence>
<keyword evidence="2" id="KW-0158">Chromosome</keyword>
<dbReference type="PANTHER" id="PTHR46223">
    <property type="entry name" value="HISTONE-LYSINE N-METHYLTRANSFERASE SUV39H"/>
    <property type="match status" value="1"/>
</dbReference>
<feature type="domain" description="Chromo" evidence="10">
    <location>
        <begin position="53"/>
        <end position="110"/>
    </location>
</feature>
<evidence type="ECO:0000259" key="11">
    <source>
        <dbReference type="PROSITE" id="PS50280"/>
    </source>
</evidence>
<evidence type="ECO:0000256" key="5">
    <source>
        <dbReference type="ARBA" id="ARBA00022691"/>
    </source>
</evidence>
<evidence type="ECO:0000256" key="6">
    <source>
        <dbReference type="ARBA" id="ARBA00022723"/>
    </source>
</evidence>
<dbReference type="InterPro" id="IPR046341">
    <property type="entry name" value="SET_dom_sf"/>
</dbReference>
<protein>
    <submittedName>
        <fullName evidence="14">Histone-lysine N-methyltransferase</fullName>
    </submittedName>
</protein>
<feature type="compositionally biased region" description="Polar residues" evidence="9">
    <location>
        <begin position="8"/>
        <end position="18"/>
    </location>
</feature>
<keyword evidence="4" id="KW-0808">Transferase</keyword>
<dbReference type="Pfam" id="PF00385">
    <property type="entry name" value="Chromo"/>
    <property type="match status" value="1"/>
</dbReference>
<dbReference type="GO" id="GO:0032259">
    <property type="term" value="P:methylation"/>
    <property type="evidence" value="ECO:0007669"/>
    <property type="project" value="UniProtKB-KW"/>
</dbReference>
<dbReference type="STRING" id="131310.A0A0N4ZMA3"/>
<dbReference type="GO" id="GO:0008168">
    <property type="term" value="F:methyltransferase activity"/>
    <property type="evidence" value="ECO:0007669"/>
    <property type="project" value="UniProtKB-KW"/>
</dbReference>
<dbReference type="InterPro" id="IPR023780">
    <property type="entry name" value="Chromo_domain"/>
</dbReference>
<feature type="region of interest" description="Disordered" evidence="9">
    <location>
        <begin position="1"/>
        <end position="48"/>
    </location>
</feature>
<reference evidence="14" key="1">
    <citation type="submission" date="2017-02" db="UniProtKB">
        <authorList>
            <consortium name="WormBaseParasite"/>
        </authorList>
    </citation>
    <scope>IDENTIFICATION</scope>
</reference>
<keyword evidence="13" id="KW-1185">Reference proteome</keyword>
<dbReference type="InterPro" id="IPR050973">
    <property type="entry name" value="H3K9_Histone-Lys_N-MTase"/>
</dbReference>
<proteinExistence type="predicted"/>
<evidence type="ECO:0000259" key="12">
    <source>
        <dbReference type="PROSITE" id="PS50868"/>
    </source>
</evidence>
<evidence type="ECO:0000259" key="10">
    <source>
        <dbReference type="PROSITE" id="PS50013"/>
    </source>
</evidence>
<evidence type="ECO:0000256" key="4">
    <source>
        <dbReference type="ARBA" id="ARBA00022679"/>
    </source>
</evidence>
<keyword evidence="3" id="KW-0489">Methyltransferase</keyword>
<dbReference type="SUPFAM" id="SSF54160">
    <property type="entry name" value="Chromo domain-like"/>
    <property type="match status" value="1"/>
</dbReference>
<dbReference type="Gene3D" id="2.170.270.10">
    <property type="entry name" value="SET domain"/>
    <property type="match status" value="1"/>
</dbReference>
<dbReference type="SUPFAM" id="SSF82199">
    <property type="entry name" value="SET domain"/>
    <property type="match status" value="1"/>
</dbReference>
<dbReference type="PROSITE" id="PS50280">
    <property type="entry name" value="SET"/>
    <property type="match status" value="1"/>
</dbReference>
<dbReference type="SMART" id="SM00317">
    <property type="entry name" value="SET"/>
    <property type="match status" value="1"/>
</dbReference>
<organism evidence="13 14">
    <name type="scientific">Parastrongyloides trichosuri</name>
    <name type="common">Possum-specific nematode worm</name>
    <dbReference type="NCBI Taxonomy" id="131310"/>
    <lineage>
        <taxon>Eukaryota</taxon>
        <taxon>Metazoa</taxon>
        <taxon>Ecdysozoa</taxon>
        <taxon>Nematoda</taxon>
        <taxon>Chromadorea</taxon>
        <taxon>Rhabditida</taxon>
        <taxon>Tylenchina</taxon>
        <taxon>Panagrolaimomorpha</taxon>
        <taxon>Strongyloidoidea</taxon>
        <taxon>Strongyloididae</taxon>
        <taxon>Parastrongyloides</taxon>
    </lineage>
</organism>
<dbReference type="CDD" id="cd00024">
    <property type="entry name" value="CD_CSD"/>
    <property type="match status" value="1"/>
</dbReference>
<sequence length="495" mass="58142">MKNKKYNSETQKLSTQKNDAPLKRRMRTESESSKKQKILIEEEDSTPDEDGNYTVEIILAYNPINKLYLIKWKKYCWTAVTWEPYENVRKCTDFIKYIRERDATLEKLKKLDKFPNNKPFNFPTKQSEYINIFLCYDLELAIRNSNEELPHIYVINWVNDDGPPYFMYVNDILIKPKFMEDINMTNQVKGCADCRAEKTTDYCQEYKKYFKRNHIDFSVKEVKMSCSEKCICLRNPCPTRFVDNGRRYKLIIAKTLNKGWGLFAGEDIQRGDYICEYSGELITRNQAIARNSDYIFDMDYMYGHENDHSGNAKFSIDAYKYGNESRFANHSCNPNCCAISIYSTFKCEDFHRIGFFAKEDIKFGDEITIDYFGEEVANSNDKFVMIPCNCGTDKCRKTIPLMNNSKKEKINKDRDEISENFRLDINKLSLIECTPNDVKFVPEKFYRPMGHTKIKRSGSTPIKERSTPGQGNKNNDKINFKDIVPQENILKMLKK</sequence>
<dbReference type="Pfam" id="PF00856">
    <property type="entry name" value="SET"/>
    <property type="match status" value="1"/>
</dbReference>
<feature type="domain" description="Post-SET" evidence="12">
    <location>
        <begin position="384"/>
        <end position="400"/>
    </location>
</feature>
<comment type="subcellular location">
    <subcellularLocation>
        <location evidence="1">Chromosome</location>
        <location evidence="1">Centromere</location>
    </subcellularLocation>
</comment>
<dbReference type="WBParaSite" id="PTRK_0000967200.1">
    <property type="protein sequence ID" value="PTRK_0000967200.1"/>
    <property type="gene ID" value="PTRK_0000967200"/>
</dbReference>
<dbReference type="Proteomes" id="UP000038045">
    <property type="component" value="Unplaced"/>
</dbReference>
<evidence type="ECO:0000256" key="9">
    <source>
        <dbReference type="SAM" id="MobiDB-lite"/>
    </source>
</evidence>
<dbReference type="InterPro" id="IPR016197">
    <property type="entry name" value="Chromo-like_dom_sf"/>
</dbReference>
<dbReference type="PANTHER" id="PTHR46223:SF3">
    <property type="entry name" value="HISTONE-LYSINE N-METHYLTRANSFERASE SET-23"/>
    <property type="match status" value="1"/>
</dbReference>
<dbReference type="InterPro" id="IPR000953">
    <property type="entry name" value="Chromo/chromo_shadow_dom"/>
</dbReference>
<evidence type="ECO:0000256" key="1">
    <source>
        <dbReference type="ARBA" id="ARBA00004584"/>
    </source>
</evidence>
<dbReference type="AlphaFoldDB" id="A0A0N4ZMA3"/>
<keyword evidence="7" id="KW-0862">Zinc</keyword>
<evidence type="ECO:0000256" key="3">
    <source>
        <dbReference type="ARBA" id="ARBA00022603"/>
    </source>
</evidence>
<evidence type="ECO:0000256" key="8">
    <source>
        <dbReference type="ARBA" id="ARBA00023328"/>
    </source>
</evidence>
<keyword evidence="8" id="KW-0137">Centromere</keyword>